<evidence type="ECO:0000313" key="3">
    <source>
        <dbReference type="EMBL" id="SMH32162.1"/>
    </source>
</evidence>
<dbReference type="Proteomes" id="UP000193083">
    <property type="component" value="Unassembled WGS sequence"/>
</dbReference>
<dbReference type="NCBIfam" id="NF004396">
    <property type="entry name" value="PRK05753.1"/>
    <property type="match status" value="1"/>
</dbReference>
<accession>A0A1X7N5X1</accession>
<dbReference type="Gene3D" id="1.10.286.20">
    <property type="match status" value="1"/>
</dbReference>
<keyword evidence="3" id="KW-0808">Transferase</keyword>
<gene>
    <name evidence="3" type="ORF">SAMN02982922_1251</name>
</gene>
<dbReference type="GO" id="GO:0070063">
    <property type="term" value="F:RNA polymerase binding"/>
    <property type="evidence" value="ECO:0007669"/>
    <property type="project" value="InterPro"/>
</dbReference>
<protein>
    <submittedName>
        <fullName evidence="3">Regulator of nucleoside diphosphate kinase</fullName>
    </submittedName>
</protein>
<dbReference type="PANTHER" id="PTHR30437:SF5">
    <property type="entry name" value="REGULATOR OF NUCLEOSIDE DIPHOSPHATE KINASE"/>
    <property type="match status" value="1"/>
</dbReference>
<dbReference type="Gene3D" id="3.10.50.30">
    <property type="entry name" value="Transcription elongation factor, GreA/GreB, C-terminal domain"/>
    <property type="match status" value="1"/>
</dbReference>
<evidence type="ECO:0000259" key="2">
    <source>
        <dbReference type="Pfam" id="PF14760"/>
    </source>
</evidence>
<proteinExistence type="predicted"/>
<reference evidence="3 4" key="1">
    <citation type="submission" date="2017-04" db="EMBL/GenBank/DDBJ databases">
        <authorList>
            <person name="Afonso C.L."/>
            <person name="Miller P.J."/>
            <person name="Scott M.A."/>
            <person name="Spackman E."/>
            <person name="Goraichik I."/>
            <person name="Dimitrov K.M."/>
            <person name="Suarez D.L."/>
            <person name="Swayne D.E."/>
        </authorList>
    </citation>
    <scope>NUCLEOTIDE SEQUENCE [LARGE SCALE GENOMIC DNA]</scope>
    <source>
        <strain evidence="3 4">B5P</strain>
    </source>
</reference>
<dbReference type="RefSeq" id="WP_244561670.1">
    <property type="nucleotide sequence ID" value="NZ_FXBL01000004.1"/>
</dbReference>
<dbReference type="InterPro" id="IPR036953">
    <property type="entry name" value="GreA/GreB_C_sf"/>
</dbReference>
<dbReference type="PANTHER" id="PTHR30437">
    <property type="entry name" value="TRANSCRIPTION ELONGATION FACTOR GREA"/>
    <property type="match status" value="1"/>
</dbReference>
<feature type="domain" description="Transcription elongation factor GreA/GreB C-terminal" evidence="1">
    <location>
        <begin position="65"/>
        <end position="135"/>
    </location>
</feature>
<dbReference type="GO" id="GO:0003677">
    <property type="term" value="F:DNA binding"/>
    <property type="evidence" value="ECO:0007669"/>
    <property type="project" value="InterPro"/>
</dbReference>
<dbReference type="GO" id="GO:0006354">
    <property type="term" value="P:DNA-templated transcription elongation"/>
    <property type="evidence" value="ECO:0007669"/>
    <property type="project" value="TreeGrafter"/>
</dbReference>
<dbReference type="Pfam" id="PF01272">
    <property type="entry name" value="GreA_GreB"/>
    <property type="match status" value="1"/>
</dbReference>
<keyword evidence="3" id="KW-0418">Kinase</keyword>
<dbReference type="InterPro" id="IPR029462">
    <property type="entry name" value="Rnk_N"/>
</dbReference>
<dbReference type="GO" id="GO:0032784">
    <property type="term" value="P:regulation of DNA-templated transcription elongation"/>
    <property type="evidence" value="ECO:0007669"/>
    <property type="project" value="InterPro"/>
</dbReference>
<evidence type="ECO:0000259" key="1">
    <source>
        <dbReference type="Pfam" id="PF01272"/>
    </source>
</evidence>
<dbReference type="InterPro" id="IPR023459">
    <property type="entry name" value="Tscrpt_elong_fac_GreA/B_fam"/>
</dbReference>
<keyword evidence="4" id="KW-1185">Reference proteome</keyword>
<dbReference type="Pfam" id="PF14760">
    <property type="entry name" value="Rnk_N"/>
    <property type="match status" value="1"/>
</dbReference>
<dbReference type="EMBL" id="FXBL01000004">
    <property type="protein sequence ID" value="SMH32162.1"/>
    <property type="molecule type" value="Genomic_DNA"/>
</dbReference>
<feature type="domain" description="Regulator of nucleoside diphosphate kinase N-terminal" evidence="2">
    <location>
        <begin position="19"/>
        <end position="58"/>
    </location>
</feature>
<organism evidence="3 4">
    <name type="scientific">Mesorhizobium australicum</name>
    <dbReference type="NCBI Taxonomy" id="536018"/>
    <lineage>
        <taxon>Bacteria</taxon>
        <taxon>Pseudomonadati</taxon>
        <taxon>Pseudomonadota</taxon>
        <taxon>Alphaproteobacteria</taxon>
        <taxon>Hyphomicrobiales</taxon>
        <taxon>Phyllobacteriaceae</taxon>
        <taxon>Mesorhizobium</taxon>
    </lineage>
</organism>
<dbReference type="SUPFAM" id="SSF54534">
    <property type="entry name" value="FKBP-like"/>
    <property type="match status" value="1"/>
</dbReference>
<evidence type="ECO:0000313" key="4">
    <source>
        <dbReference type="Proteomes" id="UP000193083"/>
    </source>
</evidence>
<dbReference type="AlphaFoldDB" id="A0A1X7N5X1"/>
<dbReference type="GO" id="GO:0016301">
    <property type="term" value="F:kinase activity"/>
    <property type="evidence" value="ECO:0007669"/>
    <property type="project" value="UniProtKB-KW"/>
</dbReference>
<dbReference type="InterPro" id="IPR001437">
    <property type="entry name" value="Tscrpt_elong_fac_GreA/B_C"/>
</dbReference>
<name>A0A1X7N5X1_9HYPH</name>
<sequence length="143" mass="15575">MRGRPGALGNTDRIVMKKPPIVVNRIDHTRLVQMANGLIDRNPDLADELLAELERAKVRDERAVPADSVQIGRTVEFRLDDGAPRRVTLVYPADADVGVGRISVLTPVGVAMLGLSAGQTMEMTSNDRRSHRLTIDTVVPAAE</sequence>